<proteinExistence type="predicted"/>
<name>A0AAW1R8M7_9CHLO</name>
<dbReference type="EMBL" id="JALJOR010000001">
    <property type="protein sequence ID" value="KAK9830146.1"/>
    <property type="molecule type" value="Genomic_DNA"/>
</dbReference>
<evidence type="ECO:0000313" key="1">
    <source>
        <dbReference type="EMBL" id="KAK9830146.1"/>
    </source>
</evidence>
<organism evidence="1 2">
    <name type="scientific">[Myrmecia] bisecta</name>
    <dbReference type="NCBI Taxonomy" id="41462"/>
    <lineage>
        <taxon>Eukaryota</taxon>
        <taxon>Viridiplantae</taxon>
        <taxon>Chlorophyta</taxon>
        <taxon>core chlorophytes</taxon>
        <taxon>Trebouxiophyceae</taxon>
        <taxon>Trebouxiales</taxon>
        <taxon>Trebouxiaceae</taxon>
        <taxon>Myrmecia</taxon>
    </lineage>
</organism>
<dbReference type="Proteomes" id="UP001489004">
    <property type="component" value="Unassembled WGS sequence"/>
</dbReference>
<protein>
    <submittedName>
        <fullName evidence="1">Uncharacterized protein</fullName>
    </submittedName>
</protein>
<gene>
    <name evidence="1" type="ORF">WJX72_009983</name>
</gene>
<reference evidence="1 2" key="1">
    <citation type="journal article" date="2024" name="Nat. Commun.">
        <title>Phylogenomics reveals the evolutionary origins of lichenization in chlorophyte algae.</title>
        <authorList>
            <person name="Puginier C."/>
            <person name="Libourel C."/>
            <person name="Otte J."/>
            <person name="Skaloud P."/>
            <person name="Haon M."/>
            <person name="Grisel S."/>
            <person name="Petersen M."/>
            <person name="Berrin J.G."/>
            <person name="Delaux P.M."/>
            <person name="Dal Grande F."/>
            <person name="Keller J."/>
        </authorList>
    </citation>
    <scope>NUCLEOTIDE SEQUENCE [LARGE SCALE GENOMIC DNA]</scope>
    <source>
        <strain evidence="1 2">SAG 2043</strain>
    </source>
</reference>
<comment type="caution">
    <text evidence="1">The sequence shown here is derived from an EMBL/GenBank/DDBJ whole genome shotgun (WGS) entry which is preliminary data.</text>
</comment>
<keyword evidence="2" id="KW-1185">Reference proteome</keyword>
<sequence>MRHVLCEVLTSLLDTVHDSDKDAAQGLRDALCSQAASALLIGNLLSSRKSQPVGEGAFMLHHLMVTSGYPASSSASQLLLCERLLSPRFTCGQQLLLMGRVIVTPWKAVGEAVFGPAVLLLRRLAGRGALGMWHADVLKALMDLTKDMPLLVEADLIRNVAFEAIGMLLAQPDAYQAVMGFPSQKLLNTLPSCWAFVNAPDIRAPIARMLRYGLLPHCDAKLLDESPASAEHVVMLHDLLLALVNLLTDEDYSHPAVMPVIACLTEAVLDGQYKLDDPSLPKNHAMNVRMDAVATHQTVQAACALLSALAAVESQSRDDSLRGSEEIFNGQTYGFTLMLTAMALLTAAGRTGLQLTTNPIAEDAAVARLLAVMFECSELTLDTPAIAAGNVFMVCCRFFGVITNINMDQYLQYFAAMDATHPVAVILKVLDRVVSCLGKARTARPTRGSRAALATETHLAGPALAVLTTWFGKHPAVDRLLVEHKAAGNILALVREPASLVPMPANVRQEAAALAAALVERGSPAAQAAVANLLTEEDACELAVQRGDVLPHHAGHDARSCDR</sequence>
<evidence type="ECO:0000313" key="2">
    <source>
        <dbReference type="Proteomes" id="UP001489004"/>
    </source>
</evidence>
<accession>A0AAW1R8M7</accession>
<dbReference type="AlphaFoldDB" id="A0AAW1R8M7"/>